<evidence type="ECO:0000313" key="3">
    <source>
        <dbReference type="Proteomes" id="UP000095210"/>
    </source>
</evidence>
<dbReference type="KEGG" id="ahm:TL08_22810"/>
<dbReference type="Proteomes" id="UP000095210">
    <property type="component" value="Chromosome"/>
</dbReference>
<name>A0AAC9N0Q2_9PSEU</name>
<reference evidence="3" key="1">
    <citation type="submission" date="2016-03" db="EMBL/GenBank/DDBJ databases">
        <title>Complete genome sequence of the type strain Actinoalloteichus hymeniacidonis DSM 45092.</title>
        <authorList>
            <person name="Schaffert L."/>
            <person name="Albersmeier A."/>
            <person name="Winkler A."/>
            <person name="Kalinowski J."/>
            <person name="Zotchev S."/>
            <person name="Ruckert C."/>
        </authorList>
    </citation>
    <scope>NUCLEOTIDE SEQUENCE [LARGE SCALE GENOMIC DNA]</scope>
    <source>
        <strain evidence="3">HPA177(T) (DSM 45092(T))</strain>
    </source>
</reference>
<keyword evidence="3" id="KW-1185">Reference proteome</keyword>
<gene>
    <name evidence="2" type="ORF">TL08_22810</name>
</gene>
<organism evidence="2 3">
    <name type="scientific">Actinoalloteichus hymeniacidonis</name>
    <dbReference type="NCBI Taxonomy" id="340345"/>
    <lineage>
        <taxon>Bacteria</taxon>
        <taxon>Bacillati</taxon>
        <taxon>Actinomycetota</taxon>
        <taxon>Actinomycetes</taxon>
        <taxon>Pseudonocardiales</taxon>
        <taxon>Pseudonocardiaceae</taxon>
        <taxon>Actinoalloteichus</taxon>
    </lineage>
</organism>
<dbReference type="AlphaFoldDB" id="A0AAC9N0Q2"/>
<keyword evidence="1" id="KW-0812">Transmembrane</keyword>
<evidence type="ECO:0000313" key="2">
    <source>
        <dbReference type="EMBL" id="AOS65342.1"/>
    </source>
</evidence>
<dbReference type="EMBL" id="CP014859">
    <property type="protein sequence ID" value="AOS65342.1"/>
    <property type="molecule type" value="Genomic_DNA"/>
</dbReference>
<proteinExistence type="predicted"/>
<accession>A0AAC9N0Q2</accession>
<protein>
    <submittedName>
        <fullName evidence="2">Uncharacterized protein</fullName>
    </submittedName>
</protein>
<keyword evidence="1" id="KW-0472">Membrane</keyword>
<evidence type="ECO:0000256" key="1">
    <source>
        <dbReference type="SAM" id="Phobius"/>
    </source>
</evidence>
<feature type="transmembrane region" description="Helical" evidence="1">
    <location>
        <begin position="14"/>
        <end position="31"/>
    </location>
</feature>
<feature type="transmembrane region" description="Helical" evidence="1">
    <location>
        <begin position="43"/>
        <end position="61"/>
    </location>
</feature>
<keyword evidence="1" id="KW-1133">Transmembrane helix</keyword>
<sequence length="70" mass="7523">MDDSEIDMTKLNKLFGLIGIVGGAAAAFGQFRKARKSSDRLELAHALTNLAVTVTGAALFARSLRKDDQE</sequence>